<feature type="region of interest" description="Disordered" evidence="1">
    <location>
        <begin position="47"/>
        <end position="71"/>
    </location>
</feature>
<dbReference type="Pfam" id="PF13676">
    <property type="entry name" value="TIR_2"/>
    <property type="match status" value="1"/>
</dbReference>
<dbReference type="EMBL" id="BAABKB010000047">
    <property type="protein sequence ID" value="GAA5037883.1"/>
    <property type="molecule type" value="Genomic_DNA"/>
</dbReference>
<gene>
    <name evidence="3" type="ORF">GCM10023335_86500</name>
</gene>
<accession>A0ABP9JRU7</accession>
<keyword evidence="4" id="KW-1185">Reference proteome</keyword>
<evidence type="ECO:0000313" key="3">
    <source>
        <dbReference type="EMBL" id="GAA5037883.1"/>
    </source>
</evidence>
<evidence type="ECO:0000256" key="1">
    <source>
        <dbReference type="SAM" id="MobiDB-lite"/>
    </source>
</evidence>
<feature type="region of interest" description="Disordered" evidence="1">
    <location>
        <begin position="943"/>
        <end position="974"/>
    </location>
</feature>
<dbReference type="Proteomes" id="UP001501759">
    <property type="component" value="Unassembled WGS sequence"/>
</dbReference>
<dbReference type="InterPro" id="IPR035897">
    <property type="entry name" value="Toll_tir_struct_dom_sf"/>
</dbReference>
<feature type="compositionally biased region" description="Basic and acidic residues" evidence="1">
    <location>
        <begin position="308"/>
        <end position="322"/>
    </location>
</feature>
<dbReference type="InterPro" id="IPR026367">
    <property type="entry name" value="FxsC_C"/>
</dbReference>
<dbReference type="InterPro" id="IPR000157">
    <property type="entry name" value="TIR_dom"/>
</dbReference>
<feature type="region of interest" description="Disordered" evidence="1">
    <location>
        <begin position="524"/>
        <end position="547"/>
    </location>
</feature>
<organism evidence="3 4">
    <name type="scientific">Streptomyces siamensis</name>
    <dbReference type="NCBI Taxonomy" id="1274986"/>
    <lineage>
        <taxon>Bacteria</taxon>
        <taxon>Bacillati</taxon>
        <taxon>Actinomycetota</taxon>
        <taxon>Actinomycetes</taxon>
        <taxon>Kitasatosporales</taxon>
        <taxon>Streptomycetaceae</taxon>
        <taxon>Streptomyces</taxon>
    </lineage>
</organism>
<protein>
    <recommendedName>
        <fullName evidence="2">TIR domain-containing protein</fullName>
    </recommendedName>
</protein>
<dbReference type="NCBIfam" id="NF040588">
    <property type="entry name" value="FxsC_Nterm"/>
    <property type="match status" value="1"/>
</dbReference>
<evidence type="ECO:0000313" key="4">
    <source>
        <dbReference type="Proteomes" id="UP001501759"/>
    </source>
</evidence>
<feature type="region of interest" description="Disordered" evidence="1">
    <location>
        <begin position="305"/>
        <end position="328"/>
    </location>
</feature>
<dbReference type="NCBIfam" id="TIGR04276">
    <property type="entry name" value="FxsC_Cterm"/>
    <property type="match status" value="1"/>
</dbReference>
<dbReference type="NCBIfam" id="NF041121">
    <property type="entry name" value="SAV_2336_NTERM"/>
    <property type="match status" value="1"/>
</dbReference>
<feature type="region of interest" description="Disordered" evidence="1">
    <location>
        <begin position="735"/>
        <end position="761"/>
    </location>
</feature>
<evidence type="ECO:0000259" key="2">
    <source>
        <dbReference type="Pfam" id="PF13676"/>
    </source>
</evidence>
<name>A0ABP9JRU7_9ACTN</name>
<comment type="caution">
    <text evidence="3">The sequence shown here is derived from an EMBL/GenBank/DDBJ whole genome shotgun (WGS) entry which is preliminary data.</text>
</comment>
<feature type="compositionally biased region" description="Basic and acidic residues" evidence="1">
    <location>
        <begin position="525"/>
        <end position="535"/>
    </location>
</feature>
<reference evidence="4" key="1">
    <citation type="journal article" date="2019" name="Int. J. Syst. Evol. Microbiol.">
        <title>The Global Catalogue of Microorganisms (GCM) 10K type strain sequencing project: providing services to taxonomists for standard genome sequencing and annotation.</title>
        <authorList>
            <consortium name="The Broad Institute Genomics Platform"/>
            <consortium name="The Broad Institute Genome Sequencing Center for Infectious Disease"/>
            <person name="Wu L."/>
            <person name="Ma J."/>
        </authorList>
    </citation>
    <scope>NUCLEOTIDE SEQUENCE [LARGE SCALE GENOMIC DNA]</scope>
    <source>
        <strain evidence="4">JCM 18409</strain>
    </source>
</reference>
<feature type="domain" description="TIR" evidence="2">
    <location>
        <begin position="599"/>
        <end position="674"/>
    </location>
</feature>
<dbReference type="InterPro" id="IPR047738">
    <property type="entry name" value="SAV_2336-like_N"/>
</dbReference>
<dbReference type="RefSeq" id="WP_345658452.1">
    <property type="nucleotide sequence ID" value="NZ_BAABKB010000047.1"/>
</dbReference>
<dbReference type="SUPFAM" id="SSF52200">
    <property type="entry name" value="Toll/Interleukin receptor TIR domain"/>
    <property type="match status" value="1"/>
</dbReference>
<proteinExistence type="predicted"/>
<dbReference type="Gene3D" id="3.40.50.10140">
    <property type="entry name" value="Toll/interleukin-1 receptor homology (TIR) domain"/>
    <property type="match status" value="1"/>
</dbReference>
<dbReference type="InterPro" id="IPR047603">
    <property type="entry name" value="FxsC_N"/>
</dbReference>
<sequence>MPDRSAGAQDSLARAVSALSTALPEWDGSALADVLWLASRMAGDVAEDTVAPAEAEPDEQPPVAAPERSPEQEILPAAVGERDQQDRQPRTCEQIPDDVAEVPRVAIPSPELGVARALRPWKRQWSRGRRSVWDVDATVEGYARSGELIPAFGPAPERWFSLVLVVDRSPAMRMWRETVTHLTATLDCLGAFRTLQVRELDFGEEGPELHDRLGRLTGPDQLRPSDGRRLVLVVSDCAAPGWRQPGVWQLLHAWSRSTAVALLNPLPQKLWRRTALDLPTVRVSAEAPGSANAHLVLATPVPLLPDGTDGRVGDGGDQRETSRIGGGSNWQPLPVLSLSRRALDRWSRAVMRTDPEGCAAVLVPRTGRIPTPLRTRSIAPTVSGFLHTASPAAARLAVLCSPFDRLGTPLLQLIRQGLVPEAAPPDVAELLVSGLLAAEPGENGAFELTLPHGVRRELRSELTEHDLWQLNRVLTHALASEVRQGGDLSAAVPASEHRALLQAGSAPLERAERLTLELLGMSRGDSTREADRETAPETDYARGLPTYGSPGVDNRPYFYLSYAHTPTWGDGVGDPDHWVHQLFSDLCDHIMALTDLPAGAPAGFMDRELRSGDGWSEKLSENLATCRVFVPLFSPRYFASESCGREWFAFNERVVRARSSGSPGRSAIVPALWTRMDYSQLPDSVRHIHVDQAQFGDRYAADGIYGLIKLNRLRDEYEEAVLGLAQRIVRVAHESPLPPGRPRPYESTPSAFKPRGHGPRSIHLTVAAPSRDQLPVDRDVRPYGESAHDWNPYHSESVRPLPALAEELIRSMDYRITVSAFDDEDVEGGDSKSPGTPCIVLIDRWALTDDDRRRRLVAFDSGASPWVGAVAPWSRADRQSNSVEGRRLGVELSRTMPGVLDRSRHGSDRSAVTATPTLQSFMELLPHLVAHLTRQYLMHAQVTPAPGPPYPRPRLMGPSSPRWPEMGPEDPERL</sequence>